<dbReference type="Pfam" id="PF14547">
    <property type="entry name" value="Hydrophob_seed"/>
    <property type="match status" value="1"/>
</dbReference>
<feature type="region of interest" description="Disordered" evidence="1">
    <location>
        <begin position="1"/>
        <end position="26"/>
    </location>
</feature>
<dbReference type="InterPro" id="IPR027923">
    <property type="entry name" value="Hydrophob_seed_dom"/>
</dbReference>
<dbReference type="InterPro" id="IPR036312">
    <property type="entry name" value="Bifun_inhib/LTP/seed_sf"/>
</dbReference>
<feature type="compositionally biased region" description="Low complexity" evidence="1">
    <location>
        <begin position="10"/>
        <end position="26"/>
    </location>
</feature>
<feature type="domain" description="Bifunctional inhibitor/plant lipid transfer protein/seed storage helical" evidence="2">
    <location>
        <begin position="24"/>
        <end position="103"/>
    </location>
</feature>
<dbReference type="PROSITE" id="PS51257">
    <property type="entry name" value="PROKAR_LIPOPROTEIN"/>
    <property type="match status" value="1"/>
</dbReference>
<organism evidence="3 4">
    <name type="scientific">Liquidambar formosana</name>
    <name type="common">Formosan gum</name>
    <dbReference type="NCBI Taxonomy" id="63359"/>
    <lineage>
        <taxon>Eukaryota</taxon>
        <taxon>Viridiplantae</taxon>
        <taxon>Streptophyta</taxon>
        <taxon>Embryophyta</taxon>
        <taxon>Tracheophyta</taxon>
        <taxon>Spermatophyta</taxon>
        <taxon>Magnoliopsida</taxon>
        <taxon>eudicotyledons</taxon>
        <taxon>Gunneridae</taxon>
        <taxon>Pentapetalae</taxon>
        <taxon>Saxifragales</taxon>
        <taxon>Altingiaceae</taxon>
        <taxon>Liquidambar</taxon>
    </lineage>
</organism>
<accession>A0AAP0NEU8</accession>
<comment type="caution">
    <text evidence="3">The sequence shown here is derived from an EMBL/GenBank/DDBJ whole genome shotgun (WGS) entry which is preliminary data.</text>
</comment>
<keyword evidence="4" id="KW-1185">Reference proteome</keyword>
<dbReference type="Proteomes" id="UP001415857">
    <property type="component" value="Unassembled WGS sequence"/>
</dbReference>
<dbReference type="Gene3D" id="1.10.110.10">
    <property type="entry name" value="Plant lipid-transfer and hydrophobic proteins"/>
    <property type="match status" value="1"/>
</dbReference>
<gene>
    <name evidence="3" type="ORF">L1049_002001</name>
</gene>
<dbReference type="InterPro" id="IPR016140">
    <property type="entry name" value="Bifunc_inhib/LTP/seed_store"/>
</dbReference>
<dbReference type="InterPro" id="IPR051636">
    <property type="entry name" value="Plant_LTP/defense-related"/>
</dbReference>
<dbReference type="SMART" id="SM00499">
    <property type="entry name" value="AAI"/>
    <property type="match status" value="1"/>
</dbReference>
<dbReference type="PANTHER" id="PTHR31731">
    <property type="match status" value="1"/>
</dbReference>
<evidence type="ECO:0000313" key="4">
    <source>
        <dbReference type="Proteomes" id="UP001415857"/>
    </source>
</evidence>
<proteinExistence type="predicted"/>
<evidence type="ECO:0000256" key="1">
    <source>
        <dbReference type="SAM" id="MobiDB-lite"/>
    </source>
</evidence>
<protein>
    <recommendedName>
        <fullName evidence="2">Bifunctional inhibitor/plant lipid transfer protein/seed storage helical domain-containing protein</fullName>
    </recommendedName>
</protein>
<dbReference type="AlphaFoldDB" id="A0AAP0NEU8"/>
<evidence type="ECO:0000313" key="3">
    <source>
        <dbReference type="EMBL" id="KAK9271638.1"/>
    </source>
</evidence>
<dbReference type="EMBL" id="JBBPBK010000013">
    <property type="protein sequence ID" value="KAK9271638.1"/>
    <property type="molecule type" value="Genomic_DNA"/>
</dbReference>
<reference evidence="3 4" key="1">
    <citation type="journal article" date="2024" name="Plant J.">
        <title>Genome sequences and population genomics reveal climatic adaptation and genomic divergence between two closely related sweetgum species.</title>
        <authorList>
            <person name="Xu W.Q."/>
            <person name="Ren C.Q."/>
            <person name="Zhang X.Y."/>
            <person name="Comes H.P."/>
            <person name="Liu X.H."/>
            <person name="Li Y.G."/>
            <person name="Kettle C.J."/>
            <person name="Jalonen R."/>
            <person name="Gaisberger H."/>
            <person name="Ma Y.Z."/>
            <person name="Qiu Y.X."/>
        </authorList>
    </citation>
    <scope>NUCLEOTIDE SEQUENCE [LARGE SCALE GENOMIC DNA]</scope>
    <source>
        <strain evidence="3">Hangzhou</strain>
    </source>
</reference>
<dbReference type="SUPFAM" id="SSF47699">
    <property type="entry name" value="Bifunctional inhibitor/lipid-transfer protein/seed storage 2S albumin"/>
    <property type="match status" value="1"/>
</dbReference>
<name>A0AAP0NEU8_LIQFO</name>
<sequence length="106" mass="11005">MAKPVPWAYSSKSPSSSSSSPSTCPSTMGGCVDVLGGVAEYNGLGNSVENACCPLLQGLVEVDAAMCLCTTMRRKLINPNRFIPLALQALATCGKIPPPGFTCPRL</sequence>
<evidence type="ECO:0000259" key="2">
    <source>
        <dbReference type="SMART" id="SM00499"/>
    </source>
</evidence>
<dbReference type="CDD" id="cd01958">
    <property type="entry name" value="HPS_like"/>
    <property type="match status" value="1"/>
</dbReference>